<dbReference type="SUPFAM" id="SSF52317">
    <property type="entry name" value="Class I glutamine amidotransferase-like"/>
    <property type="match status" value="1"/>
</dbReference>
<feature type="domain" description="HTH araC/xylS-type" evidence="4">
    <location>
        <begin position="229"/>
        <end position="327"/>
    </location>
</feature>
<gene>
    <name evidence="5" type="ORF">SAMN05444362_103197</name>
</gene>
<dbReference type="InterPro" id="IPR009057">
    <property type="entry name" value="Homeodomain-like_sf"/>
</dbReference>
<dbReference type="STRING" id="1346286.SAMN05444362_103197"/>
<dbReference type="PROSITE" id="PS01124">
    <property type="entry name" value="HTH_ARAC_FAMILY_2"/>
    <property type="match status" value="1"/>
</dbReference>
<evidence type="ECO:0000256" key="3">
    <source>
        <dbReference type="ARBA" id="ARBA00023163"/>
    </source>
</evidence>
<reference evidence="6" key="1">
    <citation type="submission" date="2016-11" db="EMBL/GenBank/DDBJ databases">
        <authorList>
            <person name="Varghese N."/>
            <person name="Submissions S."/>
        </authorList>
    </citation>
    <scope>NUCLEOTIDE SEQUENCE [LARGE SCALE GENOMIC DNA]</scope>
    <source>
        <strain evidence="6">DSM 27370</strain>
    </source>
</reference>
<dbReference type="InterPro" id="IPR018062">
    <property type="entry name" value="HTH_AraC-typ_CS"/>
</dbReference>
<keyword evidence="3" id="KW-0804">Transcription</keyword>
<evidence type="ECO:0000313" key="5">
    <source>
        <dbReference type="EMBL" id="SHF06146.1"/>
    </source>
</evidence>
<dbReference type="SMART" id="SM00342">
    <property type="entry name" value="HTH_ARAC"/>
    <property type="match status" value="1"/>
</dbReference>
<dbReference type="Pfam" id="PF12833">
    <property type="entry name" value="HTH_18"/>
    <property type="match status" value="1"/>
</dbReference>
<evidence type="ECO:0000313" key="6">
    <source>
        <dbReference type="Proteomes" id="UP000184480"/>
    </source>
</evidence>
<sequence length="332" mass="37856">MDKTQDIRHIVIVTPPYSTLLNTAGPLEIFSKAIDKSDLILDKVDFRYETHVVSVEKSTHIITSSGLPIIAEGSYSNISYPIDTLLISGLPNDPAYKFDPAFIKWLKDQYQKVRRMCSVCSGAFLLAEAGILDEKKATAHWSRCDKLQQDYPQVDVEISRIFVKDGKVYTSAGITSGMDLAIALIEEDFGQSFALYIARWMVLSLRRQGNQVQYCTFLDCQSIENPVMRKICQWIIMHLNEDLTVDTIAENVAMSPRNFARVFAREFRITPAKYINRLRVNYACQYLIDTEMSLDEIATECGLKNAENLRRLFLSILEVTPSQYRKSFQTSL</sequence>
<dbReference type="PROSITE" id="PS00041">
    <property type="entry name" value="HTH_ARAC_FAMILY_1"/>
    <property type="match status" value="1"/>
</dbReference>
<dbReference type="InterPro" id="IPR052158">
    <property type="entry name" value="INH-QAR"/>
</dbReference>
<proteinExistence type="predicted"/>
<dbReference type="SUPFAM" id="SSF46689">
    <property type="entry name" value="Homeodomain-like"/>
    <property type="match status" value="2"/>
</dbReference>
<evidence type="ECO:0000256" key="2">
    <source>
        <dbReference type="ARBA" id="ARBA00023125"/>
    </source>
</evidence>
<organism evidence="5 6">
    <name type="scientific">Dysgonomonas macrotermitis</name>
    <dbReference type="NCBI Taxonomy" id="1346286"/>
    <lineage>
        <taxon>Bacteria</taxon>
        <taxon>Pseudomonadati</taxon>
        <taxon>Bacteroidota</taxon>
        <taxon>Bacteroidia</taxon>
        <taxon>Bacteroidales</taxon>
        <taxon>Dysgonomonadaceae</taxon>
        <taxon>Dysgonomonas</taxon>
    </lineage>
</organism>
<dbReference type="Gene3D" id="1.10.10.60">
    <property type="entry name" value="Homeodomain-like"/>
    <property type="match status" value="2"/>
</dbReference>
<dbReference type="InterPro" id="IPR018060">
    <property type="entry name" value="HTH_AraC"/>
</dbReference>
<dbReference type="PANTHER" id="PTHR43130">
    <property type="entry name" value="ARAC-FAMILY TRANSCRIPTIONAL REGULATOR"/>
    <property type="match status" value="1"/>
</dbReference>
<dbReference type="InterPro" id="IPR002818">
    <property type="entry name" value="DJ-1/PfpI"/>
</dbReference>
<dbReference type="AlphaFoldDB" id="A0A1M4YL60"/>
<keyword evidence="6" id="KW-1185">Reference proteome</keyword>
<dbReference type="OrthoDB" id="1007602at2"/>
<dbReference type="InterPro" id="IPR029062">
    <property type="entry name" value="Class_I_gatase-like"/>
</dbReference>
<evidence type="ECO:0000259" key="4">
    <source>
        <dbReference type="PROSITE" id="PS01124"/>
    </source>
</evidence>
<keyword evidence="1" id="KW-0805">Transcription regulation</keyword>
<dbReference type="CDD" id="cd03137">
    <property type="entry name" value="GATase1_AraC_1"/>
    <property type="match status" value="1"/>
</dbReference>
<name>A0A1M4YL60_9BACT</name>
<dbReference type="Gene3D" id="3.40.50.880">
    <property type="match status" value="1"/>
</dbReference>
<dbReference type="Pfam" id="PF01965">
    <property type="entry name" value="DJ-1_PfpI"/>
    <property type="match status" value="1"/>
</dbReference>
<dbReference type="PANTHER" id="PTHR43130:SF3">
    <property type="entry name" value="HTH-TYPE TRANSCRIPTIONAL REGULATOR RV1931C"/>
    <property type="match status" value="1"/>
</dbReference>
<dbReference type="EMBL" id="FQUC01000003">
    <property type="protein sequence ID" value="SHF06146.1"/>
    <property type="molecule type" value="Genomic_DNA"/>
</dbReference>
<dbReference type="GO" id="GO:0043565">
    <property type="term" value="F:sequence-specific DNA binding"/>
    <property type="evidence" value="ECO:0007669"/>
    <property type="project" value="InterPro"/>
</dbReference>
<protein>
    <submittedName>
        <fullName evidence="5">Transcriptional regulator, AraC family with amidase-like domain</fullName>
    </submittedName>
</protein>
<accession>A0A1M4YL60</accession>
<dbReference type="Proteomes" id="UP000184480">
    <property type="component" value="Unassembled WGS sequence"/>
</dbReference>
<dbReference type="RefSeq" id="WP_062177592.1">
    <property type="nucleotide sequence ID" value="NZ_BBXL01000003.1"/>
</dbReference>
<keyword evidence="2" id="KW-0238">DNA-binding</keyword>
<evidence type="ECO:0000256" key="1">
    <source>
        <dbReference type="ARBA" id="ARBA00023015"/>
    </source>
</evidence>
<dbReference type="GO" id="GO:0003700">
    <property type="term" value="F:DNA-binding transcription factor activity"/>
    <property type="evidence" value="ECO:0007669"/>
    <property type="project" value="InterPro"/>
</dbReference>